<accession>A0A9W6P731</accession>
<dbReference type="Gene3D" id="3.30.360.10">
    <property type="entry name" value="Dihydrodipicolinate Reductase, domain 2"/>
    <property type="match status" value="1"/>
</dbReference>
<dbReference type="PANTHER" id="PTHR43818:SF11">
    <property type="entry name" value="BCDNA.GH03377"/>
    <property type="match status" value="1"/>
</dbReference>
<comment type="caution">
    <text evidence="4">The sequence shown here is derived from an EMBL/GenBank/DDBJ whole genome shotgun (WGS) entry which is preliminary data.</text>
</comment>
<organism evidence="4 5">
    <name type="scientific">Nocardiopsis ansamitocini</name>
    <dbReference type="NCBI Taxonomy" id="1670832"/>
    <lineage>
        <taxon>Bacteria</taxon>
        <taxon>Bacillati</taxon>
        <taxon>Actinomycetota</taxon>
        <taxon>Actinomycetes</taxon>
        <taxon>Streptosporangiales</taxon>
        <taxon>Nocardiopsidaceae</taxon>
        <taxon>Nocardiopsis</taxon>
    </lineage>
</organism>
<dbReference type="InterPro" id="IPR055170">
    <property type="entry name" value="GFO_IDH_MocA-like_dom"/>
</dbReference>
<evidence type="ECO:0000259" key="3">
    <source>
        <dbReference type="Pfam" id="PF22725"/>
    </source>
</evidence>
<dbReference type="GO" id="GO:0016491">
    <property type="term" value="F:oxidoreductase activity"/>
    <property type="evidence" value="ECO:0007669"/>
    <property type="project" value="UniProtKB-KW"/>
</dbReference>
<proteinExistence type="predicted"/>
<dbReference type="EMBL" id="BSQG01000004">
    <property type="protein sequence ID" value="GLU48264.1"/>
    <property type="molecule type" value="Genomic_DNA"/>
</dbReference>
<dbReference type="InterPro" id="IPR050463">
    <property type="entry name" value="Gfo/Idh/MocA_oxidrdct_glycsds"/>
</dbReference>
<evidence type="ECO:0000256" key="1">
    <source>
        <dbReference type="ARBA" id="ARBA00023002"/>
    </source>
</evidence>
<gene>
    <name evidence="4" type="ORF">Nans01_26150</name>
</gene>
<dbReference type="Pfam" id="PF22725">
    <property type="entry name" value="GFO_IDH_MocA_C3"/>
    <property type="match status" value="1"/>
</dbReference>
<dbReference type="SUPFAM" id="SSF55347">
    <property type="entry name" value="Glyceraldehyde-3-phosphate dehydrogenase-like, C-terminal domain"/>
    <property type="match status" value="1"/>
</dbReference>
<keyword evidence="1" id="KW-0560">Oxidoreductase</keyword>
<protein>
    <submittedName>
        <fullName evidence="4">Oxidoreductase</fullName>
    </submittedName>
</protein>
<reference evidence="4" key="1">
    <citation type="submission" date="2023-02" db="EMBL/GenBank/DDBJ databases">
        <title>Nocardiopsis ansamitocini NBRC 112285.</title>
        <authorList>
            <person name="Ichikawa N."/>
            <person name="Sato H."/>
            <person name="Tonouchi N."/>
        </authorList>
    </citation>
    <scope>NUCLEOTIDE SEQUENCE</scope>
    <source>
        <strain evidence="4">NBRC 112285</strain>
    </source>
</reference>
<feature type="domain" description="Gfo/Idh/MocA-like oxidoreductase N-terminal" evidence="2">
    <location>
        <begin position="9"/>
        <end position="129"/>
    </location>
</feature>
<name>A0A9W6P731_9ACTN</name>
<evidence type="ECO:0000313" key="5">
    <source>
        <dbReference type="Proteomes" id="UP001165092"/>
    </source>
</evidence>
<keyword evidence="5" id="KW-1185">Reference proteome</keyword>
<feature type="domain" description="GFO/IDH/MocA-like oxidoreductase" evidence="3">
    <location>
        <begin position="139"/>
        <end position="267"/>
    </location>
</feature>
<dbReference type="InterPro" id="IPR036291">
    <property type="entry name" value="NAD(P)-bd_dom_sf"/>
</dbReference>
<dbReference type="SUPFAM" id="SSF51735">
    <property type="entry name" value="NAD(P)-binding Rossmann-fold domains"/>
    <property type="match status" value="1"/>
</dbReference>
<evidence type="ECO:0000259" key="2">
    <source>
        <dbReference type="Pfam" id="PF01408"/>
    </source>
</evidence>
<dbReference type="Gene3D" id="3.40.50.720">
    <property type="entry name" value="NAD(P)-binding Rossmann-like Domain"/>
    <property type="match status" value="1"/>
</dbReference>
<dbReference type="Proteomes" id="UP001165092">
    <property type="component" value="Unassembled WGS sequence"/>
</dbReference>
<dbReference type="AlphaFoldDB" id="A0A9W6P731"/>
<sequence length="385" mass="40204">MSPAGGPVSVVLAGVHGHGRSHLGNLLRLTETGLVRLVGVCDHRPVQEETLAGLGDVAYSDDLGDLLGRTGAEVAILVTPIHTHLPLARTALSHGANLLLEKPPTSTLTEFHDLRAAVAASGLACQIGFQSLGSAAVGAVRDLIADGAIGAVRGIGGAGTWIRTSAYYERAAWAGRRRLDGRDVVDGALTNPFAHAVATALAVAGAGDSTPADIELEMFHAHDIESDDTSCVRLHAPDGTPISVAVTLCAAEHRVPSLTVHGASGRIVLEYTLDRVTLERPGHEPVTTTHPRTDLLENLVAHLRDGADLLVPPDATQGFMAVLDAVRRAPDPSPIPAPAQQVSVEDGAVRRVVPGVEELVRQSAERIAMFSEIGVPWAPTGKVTR</sequence>
<dbReference type="Pfam" id="PF01408">
    <property type="entry name" value="GFO_IDH_MocA"/>
    <property type="match status" value="1"/>
</dbReference>
<dbReference type="InterPro" id="IPR000683">
    <property type="entry name" value="Gfo/Idh/MocA-like_OxRdtase_N"/>
</dbReference>
<dbReference type="GO" id="GO:0000166">
    <property type="term" value="F:nucleotide binding"/>
    <property type="evidence" value="ECO:0007669"/>
    <property type="project" value="InterPro"/>
</dbReference>
<dbReference type="RefSeq" id="WP_285759741.1">
    <property type="nucleotide sequence ID" value="NZ_BSQG01000004.1"/>
</dbReference>
<dbReference type="PANTHER" id="PTHR43818">
    <property type="entry name" value="BCDNA.GH03377"/>
    <property type="match status" value="1"/>
</dbReference>
<evidence type="ECO:0000313" key="4">
    <source>
        <dbReference type="EMBL" id="GLU48264.1"/>
    </source>
</evidence>